<dbReference type="GO" id="GO:0051991">
    <property type="term" value="F:UDP-N-acetyl-D-glucosamine:N-acetylmuramoyl-L-alanyl-D-glutamyl-meso-2,6-diaminopimelyl-D-alanyl-D-alanine-diphosphoundecaprenol 4-beta-N-acetylglucosaminlytransferase activity"/>
    <property type="evidence" value="ECO:0007669"/>
    <property type="project" value="RHEA"/>
</dbReference>
<evidence type="ECO:0000259" key="12">
    <source>
        <dbReference type="Pfam" id="PF04101"/>
    </source>
</evidence>
<comment type="catalytic activity">
    <reaction evidence="10">
        <text>di-trans,octa-cis-undecaprenyl diphospho-N-acetyl-alpha-D-muramoyl-L-alanyl-D-glutamyl-meso-2,6-diaminopimeloyl-D-alanyl-D-alanine + UDP-N-acetyl-alpha-D-glucosamine = di-trans,octa-cis-undecaprenyl diphospho-[N-acetyl-alpha-D-glucosaminyl-(1-&gt;4)]-N-acetyl-alpha-D-muramoyl-L-alanyl-D-glutamyl-meso-2,6-diaminopimeloyl-D-alanyl-D-alanine + UDP + H(+)</text>
        <dbReference type="Rhea" id="RHEA:31227"/>
        <dbReference type="ChEBI" id="CHEBI:15378"/>
        <dbReference type="ChEBI" id="CHEBI:57705"/>
        <dbReference type="ChEBI" id="CHEBI:58223"/>
        <dbReference type="ChEBI" id="CHEBI:61387"/>
        <dbReference type="ChEBI" id="CHEBI:61388"/>
        <dbReference type="EC" id="2.4.1.227"/>
    </reaction>
</comment>
<dbReference type="PANTHER" id="PTHR21015">
    <property type="entry name" value="UDP-N-ACETYLGLUCOSAMINE--N-ACETYLMURAMYL-(PENTAPEPTIDE) PYROPHOSPHORYL-UNDECAPRENOL N-ACETYLGLUCOSAMINE TRANSFERASE 1"/>
    <property type="match status" value="1"/>
</dbReference>
<dbReference type="GO" id="GO:0005975">
    <property type="term" value="P:carbohydrate metabolic process"/>
    <property type="evidence" value="ECO:0007669"/>
    <property type="project" value="InterPro"/>
</dbReference>
<dbReference type="NCBIfam" id="TIGR01133">
    <property type="entry name" value="murG"/>
    <property type="match status" value="1"/>
</dbReference>
<organism evidence="13 14">
    <name type="scientific">Candidatus Kaiserbacteria bacterium CG10_big_fil_rev_8_21_14_0_10_45_20</name>
    <dbReference type="NCBI Taxonomy" id="1974607"/>
    <lineage>
        <taxon>Bacteria</taxon>
        <taxon>Candidatus Kaiseribacteriota</taxon>
    </lineage>
</organism>
<evidence type="ECO:0000256" key="3">
    <source>
        <dbReference type="ARBA" id="ARBA00022676"/>
    </source>
</evidence>
<dbReference type="InterPro" id="IPR006009">
    <property type="entry name" value="GlcNAc_MurG"/>
</dbReference>
<dbReference type="SUPFAM" id="SSF53756">
    <property type="entry name" value="UDP-Glycosyltransferase/glycogen phosphorylase"/>
    <property type="match status" value="1"/>
</dbReference>
<evidence type="ECO:0000313" key="13">
    <source>
        <dbReference type="EMBL" id="PIR85501.1"/>
    </source>
</evidence>
<feature type="binding site" evidence="10">
    <location>
        <position position="202"/>
    </location>
    <ligand>
        <name>UDP-N-acetyl-alpha-D-glucosamine</name>
        <dbReference type="ChEBI" id="CHEBI:57705"/>
    </ligand>
</feature>
<name>A0A2H0UGJ1_9BACT</name>
<keyword evidence="2 10" id="KW-0132">Cell division</keyword>
<evidence type="ECO:0000256" key="1">
    <source>
        <dbReference type="ARBA" id="ARBA00022475"/>
    </source>
</evidence>
<reference evidence="14" key="1">
    <citation type="submission" date="2017-09" db="EMBL/GenBank/DDBJ databases">
        <title>Depth-based differentiation of microbial function through sediment-hosted aquifers and enrichment of novel symbionts in the deep terrestrial subsurface.</title>
        <authorList>
            <person name="Probst A.J."/>
            <person name="Ladd B."/>
            <person name="Jarett J.K."/>
            <person name="Geller-Mcgrath D.E."/>
            <person name="Sieber C.M.K."/>
            <person name="Emerson J.B."/>
            <person name="Anantharaman K."/>
            <person name="Thomas B.C."/>
            <person name="Malmstrom R."/>
            <person name="Stieglmeier M."/>
            <person name="Klingl A."/>
            <person name="Woyke T."/>
            <person name="Ryan C.M."/>
            <person name="Banfield J.F."/>
        </authorList>
    </citation>
    <scope>NUCLEOTIDE SEQUENCE [LARGE SCALE GENOMIC DNA]</scope>
</reference>
<accession>A0A2H0UGJ1</accession>
<evidence type="ECO:0000256" key="7">
    <source>
        <dbReference type="ARBA" id="ARBA00023136"/>
    </source>
</evidence>
<dbReference type="PANTHER" id="PTHR21015:SF22">
    <property type="entry name" value="GLYCOSYLTRANSFERASE"/>
    <property type="match status" value="1"/>
</dbReference>
<feature type="binding site" evidence="10">
    <location>
        <position position="307"/>
    </location>
    <ligand>
        <name>UDP-N-acetyl-alpha-D-glucosamine</name>
        <dbReference type="ChEBI" id="CHEBI:57705"/>
    </ligand>
</feature>
<dbReference type="CDD" id="cd03785">
    <property type="entry name" value="GT28_MurG"/>
    <property type="match status" value="1"/>
</dbReference>
<dbReference type="UniPathway" id="UPA00219"/>
<feature type="binding site" evidence="10">
    <location>
        <begin position="10"/>
        <end position="12"/>
    </location>
    <ligand>
        <name>UDP-N-acetyl-alpha-D-glucosamine</name>
        <dbReference type="ChEBI" id="CHEBI:57705"/>
    </ligand>
</feature>
<dbReference type="Gene3D" id="3.40.50.2000">
    <property type="entry name" value="Glycogen Phosphorylase B"/>
    <property type="match status" value="2"/>
</dbReference>
<comment type="function">
    <text evidence="10">Cell wall formation. Catalyzes the transfer of a GlcNAc subunit on undecaprenyl-pyrophosphoryl-MurNAc-pentapeptide (lipid intermediate I) to form undecaprenyl-pyrophosphoryl-MurNAc-(pentapeptide)GlcNAc (lipid intermediate II).</text>
</comment>
<keyword evidence="1 10" id="KW-1003">Cell membrane</keyword>
<gene>
    <name evidence="10 13" type="primary">murG</name>
    <name evidence="13" type="ORF">COU15_00190</name>
</gene>
<dbReference type="GO" id="GO:0050511">
    <property type="term" value="F:undecaprenyldiphospho-muramoylpentapeptide beta-N-acetylglucosaminyltransferase activity"/>
    <property type="evidence" value="ECO:0007669"/>
    <property type="project" value="UniProtKB-UniRule"/>
</dbReference>
<dbReference type="GO" id="GO:0051301">
    <property type="term" value="P:cell division"/>
    <property type="evidence" value="ECO:0007669"/>
    <property type="project" value="UniProtKB-KW"/>
</dbReference>
<protein>
    <recommendedName>
        <fullName evidence="10">UDP-N-acetylglucosamine--N-acetylmuramyl-(pentapeptide) pyrophosphoryl-undecaprenol N-acetylglucosamine transferase</fullName>
        <ecNumber evidence="10">2.4.1.227</ecNumber>
    </recommendedName>
    <alternativeName>
        <fullName evidence="10">Undecaprenyl-PP-MurNAc-pentapeptide-UDPGlcNAc GlcNAc transferase</fullName>
    </alternativeName>
</protein>
<dbReference type="AlphaFoldDB" id="A0A2H0UGJ1"/>
<keyword evidence="8 10" id="KW-0131">Cell cycle</keyword>
<evidence type="ECO:0000256" key="8">
    <source>
        <dbReference type="ARBA" id="ARBA00023306"/>
    </source>
</evidence>
<dbReference type="InterPro" id="IPR007235">
    <property type="entry name" value="Glyco_trans_28_C"/>
</dbReference>
<keyword evidence="9 10" id="KW-0961">Cell wall biogenesis/degradation</keyword>
<evidence type="ECO:0000256" key="6">
    <source>
        <dbReference type="ARBA" id="ARBA00022984"/>
    </source>
</evidence>
<comment type="similarity">
    <text evidence="10">Belongs to the glycosyltransferase 28 family. MurG subfamily.</text>
</comment>
<sequence>MKIVFTGGGTGGHFYPIIAVAEELKTLVKERKIIEPELYFFGPNVFDERALFENGITFVKTPAGKMRRYFSLLNVFDSFKTLSGIIGTVFSLYKVYPDVVFSKGGYGSVPTVIAAKLLKIPLVIHDSDTIPGRANLMAAPFAKKIAIAFDEALEYFPEKTRDKVALTGNPIRSDVKKPARDGTHEFLNLEDNVPVILVLGGSLGAEKINEVILTAAPELVKKYQIIHQTGQAHYAGVAETAKVILERNERRYRYKPLGYLSSLAMRMAAGASDIIISRSGANSLSEIAMWGKASIIVPIPENISRDQRLNAFAYAKKGAGIVIEQANLTPNLLVSEIDRLFTNPKARNDMAEAAKKFSHPDAGRKLAEAVLDTALEHET</sequence>
<evidence type="ECO:0000313" key="14">
    <source>
        <dbReference type="Proteomes" id="UP000229315"/>
    </source>
</evidence>
<keyword evidence="5 10" id="KW-0133">Cell shape</keyword>
<dbReference type="Proteomes" id="UP000229315">
    <property type="component" value="Unassembled WGS sequence"/>
</dbReference>
<evidence type="ECO:0000256" key="5">
    <source>
        <dbReference type="ARBA" id="ARBA00022960"/>
    </source>
</evidence>
<dbReference type="GO" id="GO:0008360">
    <property type="term" value="P:regulation of cell shape"/>
    <property type="evidence" value="ECO:0007669"/>
    <property type="project" value="UniProtKB-KW"/>
</dbReference>
<comment type="pathway">
    <text evidence="10">Cell wall biogenesis; peptidoglycan biosynthesis.</text>
</comment>
<feature type="domain" description="Glycosyltransferase family 28 N-terminal" evidence="11">
    <location>
        <begin position="3"/>
        <end position="147"/>
    </location>
</feature>
<evidence type="ECO:0000256" key="9">
    <source>
        <dbReference type="ARBA" id="ARBA00023316"/>
    </source>
</evidence>
<keyword evidence="4 10" id="KW-0808">Transferase</keyword>
<dbReference type="GO" id="GO:0005886">
    <property type="term" value="C:plasma membrane"/>
    <property type="evidence" value="ECO:0007669"/>
    <property type="project" value="UniProtKB-SubCell"/>
</dbReference>
<comment type="caution">
    <text evidence="13">The sequence shown here is derived from an EMBL/GenBank/DDBJ whole genome shotgun (WGS) entry which is preliminary data.</text>
</comment>
<evidence type="ECO:0000256" key="4">
    <source>
        <dbReference type="ARBA" id="ARBA00022679"/>
    </source>
</evidence>
<keyword evidence="6 10" id="KW-0573">Peptidoglycan synthesis</keyword>
<dbReference type="GO" id="GO:0009252">
    <property type="term" value="P:peptidoglycan biosynthetic process"/>
    <property type="evidence" value="ECO:0007669"/>
    <property type="project" value="UniProtKB-UniRule"/>
</dbReference>
<feature type="binding site" evidence="10">
    <location>
        <position position="172"/>
    </location>
    <ligand>
        <name>UDP-N-acetyl-alpha-D-glucosamine</name>
        <dbReference type="ChEBI" id="CHEBI:57705"/>
    </ligand>
</feature>
<dbReference type="EMBL" id="PFBH01000001">
    <property type="protein sequence ID" value="PIR85501.1"/>
    <property type="molecule type" value="Genomic_DNA"/>
</dbReference>
<comment type="caution">
    <text evidence="10">Lacks conserved residue(s) required for the propagation of feature annotation.</text>
</comment>
<evidence type="ECO:0000259" key="11">
    <source>
        <dbReference type="Pfam" id="PF03033"/>
    </source>
</evidence>
<dbReference type="HAMAP" id="MF_00033">
    <property type="entry name" value="MurG"/>
    <property type="match status" value="1"/>
</dbReference>
<keyword evidence="3 10" id="KW-0328">Glycosyltransferase</keyword>
<evidence type="ECO:0000256" key="10">
    <source>
        <dbReference type="HAMAP-Rule" id="MF_00033"/>
    </source>
</evidence>
<keyword evidence="7 10" id="KW-0472">Membrane</keyword>
<comment type="subcellular location">
    <subcellularLocation>
        <location evidence="10">Cell membrane</location>
        <topology evidence="10">Peripheral membrane protein</topology>
        <orientation evidence="10">Cytoplasmic side</orientation>
    </subcellularLocation>
</comment>
<feature type="domain" description="Glycosyl transferase family 28 C-terminal" evidence="12">
    <location>
        <begin position="195"/>
        <end position="362"/>
    </location>
</feature>
<dbReference type="EC" id="2.4.1.227" evidence="10"/>
<evidence type="ECO:0000256" key="2">
    <source>
        <dbReference type="ARBA" id="ARBA00022618"/>
    </source>
</evidence>
<proteinExistence type="inferred from homology"/>
<dbReference type="Pfam" id="PF04101">
    <property type="entry name" value="Glyco_tran_28_C"/>
    <property type="match status" value="1"/>
</dbReference>
<dbReference type="Pfam" id="PF03033">
    <property type="entry name" value="Glyco_transf_28"/>
    <property type="match status" value="1"/>
</dbReference>
<dbReference type="GO" id="GO:0071555">
    <property type="term" value="P:cell wall organization"/>
    <property type="evidence" value="ECO:0007669"/>
    <property type="project" value="UniProtKB-KW"/>
</dbReference>
<dbReference type="InterPro" id="IPR004276">
    <property type="entry name" value="GlycoTrans_28_N"/>
</dbReference>